<protein>
    <submittedName>
        <fullName evidence="3">543_t:CDS:1</fullName>
    </submittedName>
</protein>
<proteinExistence type="predicted"/>
<feature type="domain" description="Methyltransferase" evidence="2">
    <location>
        <begin position="142"/>
        <end position="235"/>
    </location>
</feature>
<feature type="region of interest" description="Disordered" evidence="1">
    <location>
        <begin position="25"/>
        <end position="78"/>
    </location>
</feature>
<comment type="caution">
    <text evidence="3">The sequence shown here is derived from an EMBL/GenBank/DDBJ whole genome shotgun (WGS) entry which is preliminary data.</text>
</comment>
<dbReference type="EMBL" id="CAJVPV010004998">
    <property type="protein sequence ID" value="CAG8582818.1"/>
    <property type="molecule type" value="Genomic_DNA"/>
</dbReference>
<dbReference type="OrthoDB" id="2013972at2759"/>
<dbReference type="SUPFAM" id="SSF53335">
    <property type="entry name" value="S-adenosyl-L-methionine-dependent methyltransferases"/>
    <property type="match status" value="1"/>
</dbReference>
<feature type="compositionally biased region" description="Low complexity" evidence="1">
    <location>
        <begin position="44"/>
        <end position="59"/>
    </location>
</feature>
<dbReference type="InterPro" id="IPR041698">
    <property type="entry name" value="Methyltransf_25"/>
</dbReference>
<dbReference type="PANTHER" id="PTHR45128">
    <property type="entry name" value="METHYLTRANSFERASE TYPE 11"/>
    <property type="match status" value="1"/>
</dbReference>
<evidence type="ECO:0000259" key="2">
    <source>
        <dbReference type="Pfam" id="PF13649"/>
    </source>
</evidence>
<sequence length="368" mass="41412">MENSKKKSIESLETSLKSFKKLLTSFGGGQSSNSGSSKKESPSSKESSQGSSNSPASNSDLMNEGNSDKEVHDPNINVPTDLGQFTCNYGKEDSNEEFEYLSPSDRVEASREGMLNCIIKYIWQGNFSSPDIREKLKSGARVLDVGCGAGSWILDMSTAYPNSTFVGIDVSCIFPTKNSPPNVGFLECNILNVNGIPFPDETFDFVYQRFMWSSLNENQWVSVIHDLARVTKKGGVLELMELDNTWEDKGTITNFLFNFSNDQYRAKGINPHIILEIPRMIEETGMLADINHDNRTVPLGGWGGKLGDMMLRHVIQGFETLKPAMTKMMRKSTEECDNMLKEFGKECEELKFYIRQYRFWCKKLESTS</sequence>
<evidence type="ECO:0000313" key="3">
    <source>
        <dbReference type="EMBL" id="CAG8582818.1"/>
    </source>
</evidence>
<dbReference type="Gene3D" id="3.40.50.150">
    <property type="entry name" value="Vaccinia Virus protein VP39"/>
    <property type="match status" value="1"/>
</dbReference>
<organism evidence="3 4">
    <name type="scientific">Acaulospora morrowiae</name>
    <dbReference type="NCBI Taxonomy" id="94023"/>
    <lineage>
        <taxon>Eukaryota</taxon>
        <taxon>Fungi</taxon>
        <taxon>Fungi incertae sedis</taxon>
        <taxon>Mucoromycota</taxon>
        <taxon>Glomeromycotina</taxon>
        <taxon>Glomeromycetes</taxon>
        <taxon>Diversisporales</taxon>
        <taxon>Acaulosporaceae</taxon>
        <taxon>Acaulospora</taxon>
    </lineage>
</organism>
<dbReference type="AlphaFoldDB" id="A0A9N9C0Y2"/>
<dbReference type="CDD" id="cd02440">
    <property type="entry name" value="AdoMet_MTases"/>
    <property type="match status" value="1"/>
</dbReference>
<dbReference type="PANTHER" id="PTHR45128:SF1">
    <property type="entry name" value="S-ADENOSYLMETHIONINE-DEPENDENT METHYLTRANSFERASE RV2258C"/>
    <property type="match status" value="1"/>
</dbReference>
<gene>
    <name evidence="3" type="ORF">AMORRO_LOCUS6986</name>
</gene>
<dbReference type="Pfam" id="PF13649">
    <property type="entry name" value="Methyltransf_25"/>
    <property type="match status" value="1"/>
</dbReference>
<reference evidence="3" key="1">
    <citation type="submission" date="2021-06" db="EMBL/GenBank/DDBJ databases">
        <authorList>
            <person name="Kallberg Y."/>
            <person name="Tangrot J."/>
            <person name="Rosling A."/>
        </authorList>
    </citation>
    <scope>NUCLEOTIDE SEQUENCE</scope>
    <source>
        <strain evidence="3">CL551</strain>
    </source>
</reference>
<dbReference type="InterPro" id="IPR029063">
    <property type="entry name" value="SAM-dependent_MTases_sf"/>
</dbReference>
<evidence type="ECO:0000256" key="1">
    <source>
        <dbReference type="SAM" id="MobiDB-lite"/>
    </source>
</evidence>
<name>A0A9N9C0Y2_9GLOM</name>
<dbReference type="Proteomes" id="UP000789342">
    <property type="component" value="Unassembled WGS sequence"/>
</dbReference>
<accession>A0A9N9C0Y2</accession>
<keyword evidence="4" id="KW-1185">Reference proteome</keyword>
<evidence type="ECO:0000313" key="4">
    <source>
        <dbReference type="Proteomes" id="UP000789342"/>
    </source>
</evidence>
<dbReference type="InterPro" id="IPR053173">
    <property type="entry name" value="SAM-binding_MTase"/>
</dbReference>